<evidence type="ECO:0000256" key="7">
    <source>
        <dbReference type="SAM" id="Phobius"/>
    </source>
</evidence>
<dbReference type="AlphaFoldDB" id="A0A4P8IL33"/>
<organism evidence="9 10">
    <name type="scientific">Anaerostipes rhamnosivorans</name>
    <dbReference type="NCBI Taxonomy" id="1229621"/>
    <lineage>
        <taxon>Bacteria</taxon>
        <taxon>Bacillati</taxon>
        <taxon>Bacillota</taxon>
        <taxon>Clostridia</taxon>
        <taxon>Lachnospirales</taxon>
        <taxon>Lachnospiraceae</taxon>
        <taxon>Anaerostipes</taxon>
    </lineage>
</organism>
<dbReference type="EMBL" id="CP040058">
    <property type="protein sequence ID" value="QCP35859.1"/>
    <property type="molecule type" value="Genomic_DNA"/>
</dbReference>
<dbReference type="Pfam" id="PF02163">
    <property type="entry name" value="Peptidase_M50"/>
    <property type="match status" value="1"/>
</dbReference>
<dbReference type="OrthoDB" id="1069985at2"/>
<dbReference type="GO" id="GO:0006508">
    <property type="term" value="P:proteolysis"/>
    <property type="evidence" value="ECO:0007669"/>
    <property type="project" value="InterPro"/>
</dbReference>
<keyword evidence="5 7" id="KW-1133">Transmembrane helix</keyword>
<accession>A0A4P8IL33</accession>
<comment type="similarity">
    <text evidence="3">Belongs to the peptidase M50B family.</text>
</comment>
<proteinExistence type="inferred from homology"/>
<name>A0A4P8IL33_9FIRM</name>
<evidence type="ECO:0000313" key="9">
    <source>
        <dbReference type="EMBL" id="QCP35859.1"/>
    </source>
</evidence>
<sequence>MFDKDQKKIILWLRRAGAVLFLLMAVLYGALAADCMKTFSEMKMTSGGYAMVLMASVIFLYTGFFVQILIHEFGHLVFGLLSGYRFSSFRIGNLIWIKNRQGIHLKRLSLAGTGGQCLMSPPDMEGGKIPFILYHLGGCIMNTVFALILLGGCIFFKTGPFLSAFLLITSLVGFVCAFLNGIPIHFSSADNDGFNAVSLGENPEAVRSFWTQLKINEQNTNGIRIKDMPEEWFRVPSDEEMRNSMTAVMGVSAANRMMDAHKFDEAEQLIEHLLRMESGIAGLHRSLLICDRIYCELIKGSGREWIDYMRDRQQRKFMQAMKNFPSVIRTQYVYVLLFERDVEKAEKIKRRFEEQVRSYPYESDVVSEMELMRTAEQRFTGHYL</sequence>
<keyword evidence="6 7" id="KW-0472">Membrane</keyword>
<keyword evidence="10" id="KW-1185">Reference proteome</keyword>
<evidence type="ECO:0000256" key="3">
    <source>
        <dbReference type="ARBA" id="ARBA00007931"/>
    </source>
</evidence>
<evidence type="ECO:0000256" key="2">
    <source>
        <dbReference type="ARBA" id="ARBA00004141"/>
    </source>
</evidence>
<evidence type="ECO:0000256" key="1">
    <source>
        <dbReference type="ARBA" id="ARBA00001947"/>
    </source>
</evidence>
<evidence type="ECO:0000259" key="8">
    <source>
        <dbReference type="Pfam" id="PF02163"/>
    </source>
</evidence>
<dbReference type="InterPro" id="IPR008915">
    <property type="entry name" value="Peptidase_M50"/>
</dbReference>
<feature type="domain" description="Peptidase M50" evidence="8">
    <location>
        <begin position="62"/>
        <end position="197"/>
    </location>
</feature>
<gene>
    <name evidence="9" type="ORF">AR1Y2_2405</name>
</gene>
<dbReference type="CDD" id="cd05709">
    <property type="entry name" value="S2P-M50"/>
    <property type="match status" value="1"/>
</dbReference>
<protein>
    <recommendedName>
        <fullName evidence="8">Peptidase M50 domain-containing protein</fullName>
    </recommendedName>
</protein>
<evidence type="ECO:0000256" key="4">
    <source>
        <dbReference type="ARBA" id="ARBA00022692"/>
    </source>
</evidence>
<reference evidence="9 10" key="1">
    <citation type="submission" date="2019-05" db="EMBL/GenBank/DDBJ databases">
        <title>Complete genome sequencing of Anaerostipes rhamnosivorans.</title>
        <authorList>
            <person name="Bui T.P.N."/>
            <person name="de Vos W.M."/>
        </authorList>
    </citation>
    <scope>NUCLEOTIDE SEQUENCE [LARGE SCALE GENOMIC DNA]</scope>
    <source>
        <strain evidence="9 10">1y2</strain>
    </source>
</reference>
<evidence type="ECO:0000313" key="10">
    <source>
        <dbReference type="Proteomes" id="UP000298653"/>
    </source>
</evidence>
<dbReference type="RefSeq" id="WP_137329165.1">
    <property type="nucleotide sequence ID" value="NZ_CP040058.1"/>
</dbReference>
<dbReference type="Proteomes" id="UP000298653">
    <property type="component" value="Chromosome"/>
</dbReference>
<feature type="transmembrane region" description="Helical" evidence="7">
    <location>
        <begin position="48"/>
        <end position="70"/>
    </location>
</feature>
<keyword evidence="4 7" id="KW-0812">Transmembrane</keyword>
<feature type="transmembrane region" description="Helical" evidence="7">
    <location>
        <begin position="162"/>
        <end position="182"/>
    </location>
</feature>
<evidence type="ECO:0000256" key="6">
    <source>
        <dbReference type="ARBA" id="ARBA00023136"/>
    </source>
</evidence>
<comment type="subcellular location">
    <subcellularLocation>
        <location evidence="2">Membrane</location>
        <topology evidence="2">Multi-pass membrane protein</topology>
    </subcellularLocation>
</comment>
<evidence type="ECO:0000256" key="5">
    <source>
        <dbReference type="ARBA" id="ARBA00022989"/>
    </source>
</evidence>
<comment type="cofactor">
    <cofactor evidence="1">
        <name>Zn(2+)</name>
        <dbReference type="ChEBI" id="CHEBI:29105"/>
    </cofactor>
</comment>
<dbReference type="GO" id="GO:0016020">
    <property type="term" value="C:membrane"/>
    <property type="evidence" value="ECO:0007669"/>
    <property type="project" value="UniProtKB-SubCell"/>
</dbReference>
<dbReference type="KEGG" id="arf:AR1Y2_2405"/>
<feature type="transmembrane region" description="Helical" evidence="7">
    <location>
        <begin position="131"/>
        <end position="155"/>
    </location>
</feature>